<comment type="caution">
    <text evidence="1">The sequence shown here is derived from an EMBL/GenBank/DDBJ whole genome shotgun (WGS) entry which is preliminary data.</text>
</comment>
<organism evidence="1 2">
    <name type="scientific">Alternaria gaisen</name>
    <dbReference type="NCBI Taxonomy" id="167740"/>
    <lineage>
        <taxon>Eukaryota</taxon>
        <taxon>Fungi</taxon>
        <taxon>Dikarya</taxon>
        <taxon>Ascomycota</taxon>
        <taxon>Pezizomycotina</taxon>
        <taxon>Dothideomycetes</taxon>
        <taxon>Pleosporomycetidae</taxon>
        <taxon>Pleosporales</taxon>
        <taxon>Pleosporineae</taxon>
        <taxon>Pleosporaceae</taxon>
        <taxon>Alternaria</taxon>
        <taxon>Alternaria sect. Alternaria</taxon>
    </lineage>
</organism>
<name>A0ACB6G2S3_9PLEO</name>
<evidence type="ECO:0000313" key="2">
    <source>
        <dbReference type="Proteomes" id="UP000293547"/>
    </source>
</evidence>
<dbReference type="EMBL" id="PDWZ02000001">
    <property type="protein sequence ID" value="KAB2111050.1"/>
    <property type="molecule type" value="Genomic_DNA"/>
</dbReference>
<protein>
    <submittedName>
        <fullName evidence="1">Uncharacterized protein</fullName>
    </submittedName>
</protein>
<proteinExistence type="predicted"/>
<keyword evidence="2" id="KW-1185">Reference proteome</keyword>
<gene>
    <name evidence="1" type="ORF">AG0111_0g2090</name>
</gene>
<sequence length="144" mass="16227">MATGLKNPAAPEECAHGEKLVGRPRVDWSIKAAIASWELGAVLRAKNFQNYAIKRLFEAFSRPLSQPLTPALLAYVFQLHKESFAEGSSQLQQLVQDVVVRNWGDVTIIDHTDQGLWSIFLAATKHALEKRQEKYLDLANYLIH</sequence>
<dbReference type="Proteomes" id="UP000293547">
    <property type="component" value="Unassembled WGS sequence"/>
</dbReference>
<reference evidence="1 2" key="1">
    <citation type="journal article" date="2019" name="bioRxiv">
        <title>Genomics, evolutionary history and diagnostics of the Alternaria alternata species group including apple and Asian pear pathotypes.</title>
        <authorList>
            <person name="Armitage A.D."/>
            <person name="Cockerton H.M."/>
            <person name="Sreenivasaprasad S."/>
            <person name="Woodhall J.W."/>
            <person name="Lane C.R."/>
            <person name="Harrison R.J."/>
            <person name="Clarkson J.P."/>
        </authorList>
    </citation>
    <scope>NUCLEOTIDE SEQUENCE [LARGE SCALE GENOMIC DNA]</scope>
    <source>
        <strain evidence="1 2">FERA 650</strain>
    </source>
</reference>
<evidence type="ECO:0000313" key="1">
    <source>
        <dbReference type="EMBL" id="KAB2111050.1"/>
    </source>
</evidence>
<accession>A0ACB6G2S3</accession>